<sequence>MINKITSLIEKQILNLQSCLQELNNSELIKTIDINESHLHETFRSAKKFSKSKEFNELYKSLCKDKPVLYWFTFDKEKFKEEELKFDFEYIKINTAGRGLSFLPKTYNKNSNTLYVGKVKKNFHYRFVNHLGHSVNNKTVSLQLTYWYDVTKYGNLKLNYIVLDKGMEALISVLEVELAKELMPIIGSHKN</sequence>
<protein>
    <recommendedName>
        <fullName evidence="3">GIY-YIG domain-containing protein</fullName>
    </recommendedName>
</protein>
<dbReference type="SUPFAM" id="SSF82771">
    <property type="entry name" value="GIY-YIG endonuclease"/>
    <property type="match status" value="1"/>
</dbReference>
<gene>
    <name evidence="1" type="ORF">M0M44_00820</name>
</gene>
<evidence type="ECO:0000313" key="2">
    <source>
        <dbReference type="Proteomes" id="UP000829998"/>
    </source>
</evidence>
<evidence type="ECO:0000313" key="1">
    <source>
        <dbReference type="EMBL" id="UPZ15904.1"/>
    </source>
</evidence>
<proteinExistence type="predicted"/>
<organism evidence="1 2">
    <name type="scientific">Flavobacterium humidisoli</name>
    <dbReference type="NCBI Taxonomy" id="2937442"/>
    <lineage>
        <taxon>Bacteria</taxon>
        <taxon>Pseudomonadati</taxon>
        <taxon>Bacteroidota</taxon>
        <taxon>Flavobacteriia</taxon>
        <taxon>Flavobacteriales</taxon>
        <taxon>Flavobacteriaceae</taxon>
        <taxon>Flavobacterium</taxon>
    </lineage>
</organism>
<dbReference type="RefSeq" id="WP_248728098.1">
    <property type="nucleotide sequence ID" value="NZ_CP096829.1"/>
</dbReference>
<name>A0ABY4LS47_9FLAO</name>
<keyword evidence="2" id="KW-1185">Reference proteome</keyword>
<reference evidence="1 2" key="1">
    <citation type="submission" date="2022-04" db="EMBL/GenBank/DDBJ databases">
        <authorList>
            <person name="Ra J.-S."/>
            <person name="Kim S.-B."/>
        </authorList>
    </citation>
    <scope>NUCLEOTIDE SEQUENCE [LARGE SCALE GENOMIC DNA]</scope>
    <source>
        <strain evidence="1 2">MMS21-Er5</strain>
    </source>
</reference>
<accession>A0ABY4LS47</accession>
<dbReference type="InterPro" id="IPR035901">
    <property type="entry name" value="GIY-YIG_endonuc_sf"/>
</dbReference>
<dbReference type="Proteomes" id="UP000829998">
    <property type="component" value="Chromosome"/>
</dbReference>
<evidence type="ECO:0008006" key="3">
    <source>
        <dbReference type="Google" id="ProtNLM"/>
    </source>
</evidence>
<dbReference type="EMBL" id="CP096829">
    <property type="protein sequence ID" value="UPZ15904.1"/>
    <property type="molecule type" value="Genomic_DNA"/>
</dbReference>